<evidence type="ECO:0000313" key="4">
    <source>
        <dbReference type="Proteomes" id="UP000247409"/>
    </source>
</evidence>
<dbReference type="GO" id="GO:0003678">
    <property type="term" value="F:DNA helicase activity"/>
    <property type="evidence" value="ECO:0007669"/>
    <property type="project" value="TreeGrafter"/>
</dbReference>
<accession>A0A2V3ING8</accession>
<evidence type="ECO:0000259" key="2">
    <source>
        <dbReference type="SMART" id="SM00491"/>
    </source>
</evidence>
<dbReference type="Pfam" id="PF13307">
    <property type="entry name" value="Helicase_C_2"/>
    <property type="match status" value="1"/>
</dbReference>
<dbReference type="GO" id="GO:0005524">
    <property type="term" value="F:ATP binding"/>
    <property type="evidence" value="ECO:0007669"/>
    <property type="project" value="InterPro"/>
</dbReference>
<proteinExistence type="predicted"/>
<dbReference type="GO" id="GO:0016818">
    <property type="term" value="F:hydrolase activity, acting on acid anhydrides, in phosphorus-containing anhydrides"/>
    <property type="evidence" value="ECO:0007669"/>
    <property type="project" value="InterPro"/>
</dbReference>
<dbReference type="PANTHER" id="PTHR11472">
    <property type="entry name" value="DNA REPAIR DEAD HELICASE RAD3/XP-D SUBFAMILY MEMBER"/>
    <property type="match status" value="1"/>
</dbReference>
<dbReference type="Proteomes" id="UP000247409">
    <property type="component" value="Unassembled WGS sequence"/>
</dbReference>
<dbReference type="OrthoDB" id="19182at2759"/>
<dbReference type="GO" id="GO:0005634">
    <property type="term" value="C:nucleus"/>
    <property type="evidence" value="ECO:0007669"/>
    <property type="project" value="TreeGrafter"/>
</dbReference>
<keyword evidence="4" id="KW-1185">Reference proteome</keyword>
<gene>
    <name evidence="3" type="ORF">BWQ96_06640</name>
</gene>
<dbReference type="EMBL" id="NBIV01000117">
    <property type="protein sequence ID" value="PXF43631.1"/>
    <property type="molecule type" value="Genomic_DNA"/>
</dbReference>
<protein>
    <submittedName>
        <fullName evidence="3">Fanconi anemia group J protein-like</fullName>
    </submittedName>
</protein>
<dbReference type="AlphaFoldDB" id="A0A2V3ING8"/>
<dbReference type="STRING" id="448386.A0A2V3ING8"/>
<sequence length="467" mass="53385">MLSIYCAMLPRKQLYMFPCNTSLTYSALVTLSKHVLVQLQLVQREDSEEAIVEGRPNLNYFSQNKLTRNLLNAWTVSEFSFSKNMHGQLMRLVESHNQRPTALNRGSAATKNPNKNSNNNKLLTHGCANHSPEKHPVAYELVRDGVNDAFYIITSLSNMLPHPQHFTFVDGTTQVKVTLLCMSASLSFQQISPTARSVILTSGTLKPLQPFWKELGTPFHFVKTLLHVANVHTQLFLAFATKGPAHIPFTATSASSKMPAFRYELANALAQYLRVIANRIMVFLPSYTVLHELHRYWNFSGAWDALLSTNQCVLLEQNKRGTEFDTTLSLYTYASKQPGGTFLFAVYRGKFYECVDLQNEASRAFILIGIPLQYLEHLPDSWKRMWQNRANSVRTDLFSGQHWYYNQGFKALKQALGRVLRHKTDNEPVICVEHRFFNPFLTHKLPYSAFKALTFCHTNHIMFGFDN</sequence>
<dbReference type="PANTHER" id="PTHR11472:SF47">
    <property type="entry name" value="FANCONI ANEMIA GROUP J PROTEIN"/>
    <property type="match status" value="1"/>
</dbReference>
<dbReference type="InterPro" id="IPR027417">
    <property type="entry name" value="P-loop_NTPase"/>
</dbReference>
<comment type="caution">
    <text evidence="3">The sequence shown here is derived from an EMBL/GenBank/DDBJ whole genome shotgun (WGS) entry which is preliminary data.</text>
</comment>
<dbReference type="Gene3D" id="3.40.50.300">
    <property type="entry name" value="P-loop containing nucleotide triphosphate hydrolases"/>
    <property type="match status" value="1"/>
</dbReference>
<organism evidence="3 4">
    <name type="scientific">Gracilariopsis chorda</name>
    <dbReference type="NCBI Taxonomy" id="448386"/>
    <lineage>
        <taxon>Eukaryota</taxon>
        <taxon>Rhodophyta</taxon>
        <taxon>Florideophyceae</taxon>
        <taxon>Rhodymeniophycidae</taxon>
        <taxon>Gracilariales</taxon>
        <taxon>Gracilariaceae</taxon>
        <taxon>Gracilariopsis</taxon>
    </lineage>
</organism>
<dbReference type="GO" id="GO:0003676">
    <property type="term" value="F:nucleic acid binding"/>
    <property type="evidence" value="ECO:0007669"/>
    <property type="project" value="InterPro"/>
</dbReference>
<dbReference type="GO" id="GO:1990918">
    <property type="term" value="P:double-strand break repair involved in meiotic recombination"/>
    <property type="evidence" value="ECO:0007669"/>
    <property type="project" value="TreeGrafter"/>
</dbReference>
<feature type="domain" description="ATP-dependent helicase C-terminal" evidence="2">
    <location>
        <begin position="287"/>
        <end position="438"/>
    </location>
</feature>
<dbReference type="GO" id="GO:0006289">
    <property type="term" value="P:nucleotide-excision repair"/>
    <property type="evidence" value="ECO:0007669"/>
    <property type="project" value="TreeGrafter"/>
</dbReference>
<evidence type="ECO:0000313" key="3">
    <source>
        <dbReference type="EMBL" id="PXF43631.1"/>
    </source>
</evidence>
<evidence type="ECO:0000256" key="1">
    <source>
        <dbReference type="SAM" id="MobiDB-lite"/>
    </source>
</evidence>
<dbReference type="SMART" id="SM00491">
    <property type="entry name" value="HELICc2"/>
    <property type="match status" value="1"/>
</dbReference>
<reference evidence="3 4" key="1">
    <citation type="journal article" date="2018" name="Mol. Biol. Evol.">
        <title>Analysis of the draft genome of the red seaweed Gracilariopsis chorda provides insights into genome size evolution in Rhodophyta.</title>
        <authorList>
            <person name="Lee J."/>
            <person name="Yang E.C."/>
            <person name="Graf L."/>
            <person name="Yang J.H."/>
            <person name="Qiu H."/>
            <person name="Zel Zion U."/>
            <person name="Chan C.X."/>
            <person name="Stephens T.G."/>
            <person name="Weber A.P.M."/>
            <person name="Boo G.H."/>
            <person name="Boo S.M."/>
            <person name="Kim K.M."/>
            <person name="Shin Y."/>
            <person name="Jung M."/>
            <person name="Lee S.J."/>
            <person name="Yim H.S."/>
            <person name="Lee J.H."/>
            <person name="Bhattacharya D."/>
            <person name="Yoon H.S."/>
        </authorList>
    </citation>
    <scope>NUCLEOTIDE SEQUENCE [LARGE SCALE GENOMIC DNA]</scope>
    <source>
        <strain evidence="3 4">SKKU-2015</strain>
        <tissue evidence="3">Whole body</tissue>
    </source>
</reference>
<dbReference type="InterPro" id="IPR006555">
    <property type="entry name" value="ATP-dep_Helicase_C"/>
</dbReference>
<dbReference type="InterPro" id="IPR045028">
    <property type="entry name" value="DinG/Rad3-like"/>
</dbReference>
<feature type="region of interest" description="Disordered" evidence="1">
    <location>
        <begin position="96"/>
        <end position="119"/>
    </location>
</feature>
<name>A0A2V3ING8_9FLOR</name>